<evidence type="ECO:0000256" key="4">
    <source>
        <dbReference type="ARBA" id="ARBA00022989"/>
    </source>
</evidence>
<feature type="transmembrane region" description="Helical" evidence="6">
    <location>
        <begin position="21"/>
        <end position="41"/>
    </location>
</feature>
<dbReference type="PANTHER" id="PTHR30572:SF18">
    <property type="entry name" value="ABC-TYPE MACROLIDE FAMILY EXPORT SYSTEM PERMEASE COMPONENT 2"/>
    <property type="match status" value="1"/>
</dbReference>
<feature type="domain" description="MacB-like periplasmic core" evidence="8">
    <location>
        <begin position="429"/>
        <end position="592"/>
    </location>
</feature>
<dbReference type="Proteomes" id="UP000036908">
    <property type="component" value="Unassembled WGS sequence"/>
</dbReference>
<dbReference type="GO" id="GO:0022857">
    <property type="term" value="F:transmembrane transporter activity"/>
    <property type="evidence" value="ECO:0007669"/>
    <property type="project" value="TreeGrafter"/>
</dbReference>
<feature type="domain" description="MacB-like periplasmic core" evidence="8">
    <location>
        <begin position="20"/>
        <end position="239"/>
    </location>
</feature>
<evidence type="ECO:0000256" key="5">
    <source>
        <dbReference type="ARBA" id="ARBA00023136"/>
    </source>
</evidence>
<dbReference type="InterPro" id="IPR003838">
    <property type="entry name" value="ABC3_permease_C"/>
</dbReference>
<dbReference type="Pfam" id="PF12704">
    <property type="entry name" value="MacB_PCD"/>
    <property type="match status" value="2"/>
</dbReference>
<evidence type="ECO:0000256" key="2">
    <source>
        <dbReference type="ARBA" id="ARBA00022475"/>
    </source>
</evidence>
<feature type="transmembrane region" description="Helical" evidence="6">
    <location>
        <begin position="373"/>
        <end position="399"/>
    </location>
</feature>
<comment type="caution">
    <text evidence="9">The sequence shown here is derived from an EMBL/GenBank/DDBJ whole genome shotgun (WGS) entry which is preliminary data.</text>
</comment>
<proteinExistence type="predicted"/>
<dbReference type="GO" id="GO:0005886">
    <property type="term" value="C:plasma membrane"/>
    <property type="evidence" value="ECO:0007669"/>
    <property type="project" value="UniProtKB-SubCell"/>
</dbReference>
<evidence type="ECO:0000259" key="7">
    <source>
        <dbReference type="Pfam" id="PF02687"/>
    </source>
</evidence>
<feature type="transmembrane region" description="Helical" evidence="6">
    <location>
        <begin position="334"/>
        <end position="353"/>
    </location>
</feature>
<dbReference type="PATRIC" id="fig|1566026.4.peg.2555"/>
<keyword evidence="3 6" id="KW-0812">Transmembrane</keyword>
<sequence>MVKNIITTALRVFWKERGYSLLNISGLTVGIATSLMLFLYIQDEKSVNLFHKDVDRIYQVMEHQRYSGGYVLTTTANPGPLKDAFKAEMPEVEYIAQVSWEEERLFITGDQSYKSQGRVASEDFFHVFDFPFIEGNQENSLTTPGAVYISESFAERMFKTTAVLDKTVQVNGWGEYIIGGVFKDPPINSTLNFEFILPIEGPWLRTHQWLEDWGNNGIRDYIKLHQGVDAQAFNAKIKDFVKTKNEGSVVELFIQNIGDQYLHGRYKDGVQAGGRITYVRLFGYVAIFILVIACINFMNLATARSSKRAKEVGVKKAVGSTRGQLIAQFMGESVIMALASTLLAGLAIMLLLPSLNNFTGKAMAFSLLDINNLFLLVGIALVVGVLAGSYPSLFLSSFSSIKVLRGSFRSSGWSNGIRKGLVVFQFLISIFLIISTLAVHKQISYVKNINLGYIKENIIYLPLEGELQNESKIELFKAKMLENPNILNVSTASNSPINIGTSTSGGFSWEGKDPESEVLFTVLEVSNDFIETLGMEMKEGRSFDSNLVSDTLNVIINEQTAKNMNVENPLNQPITFWDRQGRVVGIVKDFHFASLHNKIDPLVISLRPESSNVMFLKTTTANTKATLDYVEKVFKEVNGQYPFEYQFLDEQYENLYRRETDIGTLANIFTLIAVFISLLGLFGLASFAAEQRIKEIGIRKVLGAGIGNLIILLAKNFLLLVLLGFGIAVPLSYFFLSDFLSAFEYQATIGVGVYIMAGFASVIIALLTVSYHSFRAAAANPVKSLKYE</sequence>
<feature type="transmembrane region" description="Helical" evidence="6">
    <location>
        <begin position="747"/>
        <end position="769"/>
    </location>
</feature>
<feature type="transmembrane region" description="Helical" evidence="6">
    <location>
        <begin position="420"/>
        <end position="439"/>
    </location>
</feature>
<evidence type="ECO:0008006" key="11">
    <source>
        <dbReference type="Google" id="ProtNLM"/>
    </source>
</evidence>
<feature type="domain" description="ABC3 transporter permease C-terminal" evidence="7">
    <location>
        <begin position="667"/>
        <end position="781"/>
    </location>
</feature>
<organism evidence="9 10">
    <name type="scientific">Roseivirga seohaensis subsp. aquiponti</name>
    <dbReference type="NCBI Taxonomy" id="1566026"/>
    <lineage>
        <taxon>Bacteria</taxon>
        <taxon>Pseudomonadati</taxon>
        <taxon>Bacteroidota</taxon>
        <taxon>Cytophagia</taxon>
        <taxon>Cytophagales</taxon>
        <taxon>Roseivirgaceae</taxon>
        <taxon>Roseivirga</taxon>
    </lineage>
</organism>
<comment type="subcellular location">
    <subcellularLocation>
        <location evidence="1">Cell membrane</location>
        <topology evidence="1">Multi-pass membrane protein</topology>
    </subcellularLocation>
</comment>
<evidence type="ECO:0000256" key="6">
    <source>
        <dbReference type="SAM" id="Phobius"/>
    </source>
</evidence>
<evidence type="ECO:0000313" key="9">
    <source>
        <dbReference type="EMBL" id="KOF04138.1"/>
    </source>
</evidence>
<dbReference type="AlphaFoldDB" id="A0A0L8ANV4"/>
<dbReference type="PANTHER" id="PTHR30572">
    <property type="entry name" value="MEMBRANE COMPONENT OF TRANSPORTER-RELATED"/>
    <property type="match status" value="1"/>
</dbReference>
<feature type="transmembrane region" description="Helical" evidence="6">
    <location>
        <begin position="709"/>
        <end position="735"/>
    </location>
</feature>
<dbReference type="InterPro" id="IPR050250">
    <property type="entry name" value="Macrolide_Exporter_MacB"/>
</dbReference>
<keyword evidence="10" id="KW-1185">Reference proteome</keyword>
<feature type="transmembrane region" description="Helical" evidence="6">
    <location>
        <begin position="665"/>
        <end position="688"/>
    </location>
</feature>
<evidence type="ECO:0000259" key="8">
    <source>
        <dbReference type="Pfam" id="PF12704"/>
    </source>
</evidence>
<evidence type="ECO:0000313" key="10">
    <source>
        <dbReference type="Proteomes" id="UP000036908"/>
    </source>
</evidence>
<reference evidence="10" key="1">
    <citation type="submission" date="2014-11" db="EMBL/GenBank/DDBJ databases">
        <title>Genome sequencing of Roseivirga sp. D-25.</title>
        <authorList>
            <person name="Selvaratnam C."/>
            <person name="Thevarajoo S."/>
            <person name="Goh K.M."/>
            <person name="Eee R."/>
            <person name="Chan K.-G."/>
            <person name="Chong C.S."/>
        </authorList>
    </citation>
    <scope>NUCLEOTIDE SEQUENCE [LARGE SCALE GENOMIC DNA]</scope>
    <source>
        <strain evidence="10">D-25</strain>
    </source>
</reference>
<feature type="domain" description="ABC3 transporter permease C-terminal" evidence="7">
    <location>
        <begin position="285"/>
        <end position="397"/>
    </location>
</feature>
<accession>A0A0L8ANV4</accession>
<evidence type="ECO:0000256" key="1">
    <source>
        <dbReference type="ARBA" id="ARBA00004651"/>
    </source>
</evidence>
<evidence type="ECO:0000256" key="3">
    <source>
        <dbReference type="ARBA" id="ARBA00022692"/>
    </source>
</evidence>
<feature type="transmembrane region" description="Helical" evidence="6">
    <location>
        <begin position="281"/>
        <end position="301"/>
    </location>
</feature>
<protein>
    <recommendedName>
        <fullName evidence="11">ABC transporter permease</fullName>
    </recommendedName>
</protein>
<dbReference type="EMBL" id="JSVA01000004">
    <property type="protein sequence ID" value="KOF04138.1"/>
    <property type="molecule type" value="Genomic_DNA"/>
</dbReference>
<keyword evidence="5 6" id="KW-0472">Membrane</keyword>
<keyword evidence="2" id="KW-1003">Cell membrane</keyword>
<dbReference type="OrthoDB" id="5933722at2"/>
<name>A0A0L8ANV4_9BACT</name>
<dbReference type="InterPro" id="IPR025857">
    <property type="entry name" value="MacB_PCD"/>
</dbReference>
<keyword evidence="4 6" id="KW-1133">Transmembrane helix</keyword>
<gene>
    <name evidence="9" type="ORF">OB69_03920</name>
</gene>
<dbReference type="Pfam" id="PF02687">
    <property type="entry name" value="FtsX"/>
    <property type="match status" value="2"/>
</dbReference>
<dbReference type="RefSeq" id="WP_053222376.1">
    <property type="nucleotide sequence ID" value="NZ_JSVA01000004.1"/>
</dbReference>